<reference evidence="1 2" key="1">
    <citation type="submission" date="2019-09" db="EMBL/GenBank/DDBJ databases">
        <authorList>
            <consortium name="DOE Joint Genome Institute"/>
            <person name="Mondo S.J."/>
            <person name="Navarro-Mendoza M.I."/>
            <person name="Perez-Arques C."/>
            <person name="Panchal S."/>
            <person name="Nicolas F.E."/>
            <person name="Ganguly P."/>
            <person name="Pangilinan J."/>
            <person name="Grigoriev I."/>
            <person name="Heitman J."/>
            <person name="Sanya K."/>
            <person name="Garre V."/>
        </authorList>
    </citation>
    <scope>NUCLEOTIDE SEQUENCE [LARGE SCALE GENOMIC DNA]</scope>
    <source>
        <strain evidence="1 2">MU402</strain>
    </source>
</reference>
<feature type="non-terminal residue" evidence="1">
    <location>
        <position position="1"/>
    </location>
</feature>
<comment type="caution">
    <text evidence="1">The sequence shown here is derived from an EMBL/GenBank/DDBJ whole genome shotgun (WGS) entry which is preliminary data.</text>
</comment>
<sequence>VNQMLTDNAVISLNELKDSHFKNQAAYRNGDIDKLPRLDDLFTKGADVKLSSRVRDVSDIFISSSPVLPDSP</sequence>
<protein>
    <submittedName>
        <fullName evidence="1">Uncharacterized protein</fullName>
    </submittedName>
</protein>
<accession>A0A8H4F4N5</accession>
<proteinExistence type="predicted"/>
<gene>
    <name evidence="1" type="ORF">FB192DRAFT_1273926</name>
</gene>
<organism evidence="1 2">
    <name type="scientific">Mucor circinelloides f. lusitanicus</name>
    <name type="common">Mucor racemosus var. lusitanicus</name>
    <dbReference type="NCBI Taxonomy" id="29924"/>
    <lineage>
        <taxon>Eukaryota</taxon>
        <taxon>Fungi</taxon>
        <taxon>Fungi incertae sedis</taxon>
        <taxon>Mucoromycota</taxon>
        <taxon>Mucoromycotina</taxon>
        <taxon>Mucoromycetes</taxon>
        <taxon>Mucorales</taxon>
        <taxon>Mucorineae</taxon>
        <taxon>Mucoraceae</taxon>
        <taxon>Mucor</taxon>
    </lineage>
</organism>
<dbReference type="EMBL" id="JAAECE010000002">
    <property type="protein sequence ID" value="KAF1804710.1"/>
    <property type="molecule type" value="Genomic_DNA"/>
</dbReference>
<evidence type="ECO:0000313" key="1">
    <source>
        <dbReference type="EMBL" id="KAF1804710.1"/>
    </source>
</evidence>
<dbReference type="Proteomes" id="UP000469890">
    <property type="component" value="Unassembled WGS sequence"/>
</dbReference>
<evidence type="ECO:0000313" key="2">
    <source>
        <dbReference type="Proteomes" id="UP000469890"/>
    </source>
</evidence>
<name>A0A8H4F4N5_MUCCL</name>
<dbReference type="AlphaFoldDB" id="A0A8H4F4N5"/>